<dbReference type="FunFam" id="3.40.50.2000:FF:000057">
    <property type="entry name" value="Glycosyltransferase"/>
    <property type="match status" value="1"/>
</dbReference>
<dbReference type="GO" id="GO:0080044">
    <property type="term" value="F:quercetin 7-O-glucosyltransferase activity"/>
    <property type="evidence" value="ECO:0007669"/>
    <property type="project" value="TreeGrafter"/>
</dbReference>
<dbReference type="PANTHER" id="PTHR11926">
    <property type="entry name" value="GLUCOSYL/GLUCURONOSYL TRANSFERASES"/>
    <property type="match status" value="1"/>
</dbReference>
<gene>
    <name evidence="8" type="ORF">CEY00_Acc14762</name>
</gene>
<comment type="similarity">
    <text evidence="1 5">Belongs to the UDP-glycosyltransferase family.</text>
</comment>
<feature type="domain" description="Glycosyltransferase N-terminal" evidence="7">
    <location>
        <begin position="11"/>
        <end position="45"/>
    </location>
</feature>
<name>A0A2R6QSQ0_ACTCC</name>
<dbReference type="GO" id="GO:0080043">
    <property type="term" value="F:quercetin 3-O-glucosyltransferase activity"/>
    <property type="evidence" value="ECO:0007669"/>
    <property type="project" value="TreeGrafter"/>
</dbReference>
<dbReference type="Gramene" id="PSS14142">
    <property type="protein sequence ID" value="PSS14142"/>
    <property type="gene ID" value="CEY00_Acc14762"/>
</dbReference>
<dbReference type="InterPro" id="IPR058980">
    <property type="entry name" value="Glyco_transf_N"/>
</dbReference>
<evidence type="ECO:0000256" key="6">
    <source>
        <dbReference type="RuleBase" id="RU362057"/>
    </source>
</evidence>
<dbReference type="InterPro" id="IPR035595">
    <property type="entry name" value="UDP_glycos_trans_CS"/>
</dbReference>
<evidence type="ECO:0000256" key="5">
    <source>
        <dbReference type="RuleBase" id="RU003718"/>
    </source>
</evidence>
<evidence type="ECO:0000313" key="9">
    <source>
        <dbReference type="Proteomes" id="UP000241394"/>
    </source>
</evidence>
<dbReference type="EMBL" id="NKQK01000013">
    <property type="protein sequence ID" value="PSS14142.1"/>
    <property type="molecule type" value="Genomic_DNA"/>
</dbReference>
<dbReference type="OMA" id="MLALPQW"/>
<dbReference type="Pfam" id="PF26168">
    <property type="entry name" value="Glyco_transf_N"/>
    <property type="match status" value="1"/>
</dbReference>
<reference evidence="9" key="2">
    <citation type="journal article" date="2018" name="BMC Genomics">
        <title>A manually annotated Actinidia chinensis var. chinensis (kiwifruit) genome highlights the challenges associated with draft genomes and gene prediction in plants.</title>
        <authorList>
            <person name="Pilkington S.M."/>
            <person name="Crowhurst R."/>
            <person name="Hilario E."/>
            <person name="Nardozza S."/>
            <person name="Fraser L."/>
            <person name="Peng Y."/>
            <person name="Gunaseelan K."/>
            <person name="Simpson R."/>
            <person name="Tahir J."/>
            <person name="Deroles S.C."/>
            <person name="Templeton K."/>
            <person name="Luo Z."/>
            <person name="Davy M."/>
            <person name="Cheng C."/>
            <person name="McNeilage M."/>
            <person name="Scaglione D."/>
            <person name="Liu Y."/>
            <person name="Zhang Q."/>
            <person name="Datson P."/>
            <person name="De Silva N."/>
            <person name="Gardiner S.E."/>
            <person name="Bassett H."/>
            <person name="Chagne D."/>
            <person name="McCallum J."/>
            <person name="Dzierzon H."/>
            <person name="Deng C."/>
            <person name="Wang Y.Y."/>
            <person name="Barron L."/>
            <person name="Manako K."/>
            <person name="Bowen J."/>
            <person name="Foster T.M."/>
            <person name="Erridge Z.A."/>
            <person name="Tiffin H."/>
            <person name="Waite C.N."/>
            <person name="Davies K.M."/>
            <person name="Grierson E.P."/>
            <person name="Laing W.A."/>
            <person name="Kirk R."/>
            <person name="Chen X."/>
            <person name="Wood M."/>
            <person name="Montefiori M."/>
            <person name="Brummell D.A."/>
            <person name="Schwinn K.E."/>
            <person name="Catanach A."/>
            <person name="Fullerton C."/>
            <person name="Li D."/>
            <person name="Meiyalaghan S."/>
            <person name="Nieuwenhuizen N."/>
            <person name="Read N."/>
            <person name="Prakash R."/>
            <person name="Hunter D."/>
            <person name="Zhang H."/>
            <person name="McKenzie M."/>
            <person name="Knabel M."/>
            <person name="Harris A."/>
            <person name="Allan A.C."/>
            <person name="Gleave A."/>
            <person name="Chen A."/>
            <person name="Janssen B.J."/>
            <person name="Plunkett B."/>
            <person name="Ampomah-Dwamena C."/>
            <person name="Voogd C."/>
            <person name="Leif D."/>
            <person name="Lafferty D."/>
            <person name="Souleyre E.J.F."/>
            <person name="Varkonyi-Gasic E."/>
            <person name="Gambi F."/>
            <person name="Hanley J."/>
            <person name="Yao J.L."/>
            <person name="Cheung J."/>
            <person name="David K.M."/>
            <person name="Warren B."/>
            <person name="Marsh K."/>
            <person name="Snowden K.C."/>
            <person name="Lin-Wang K."/>
            <person name="Brian L."/>
            <person name="Martinez-Sanchez M."/>
            <person name="Wang M."/>
            <person name="Ileperuma N."/>
            <person name="Macnee N."/>
            <person name="Campin R."/>
            <person name="McAtee P."/>
            <person name="Drummond R.S.M."/>
            <person name="Espley R.V."/>
            <person name="Ireland H.S."/>
            <person name="Wu R."/>
            <person name="Atkinson R.G."/>
            <person name="Karunairetnam S."/>
            <person name="Bulley S."/>
            <person name="Chunkath S."/>
            <person name="Hanley Z."/>
            <person name="Storey R."/>
            <person name="Thrimawithana A.H."/>
            <person name="Thomson S."/>
            <person name="David C."/>
            <person name="Testolin R."/>
            <person name="Huang H."/>
            <person name="Hellens R.P."/>
            <person name="Schaffer R.J."/>
        </authorList>
    </citation>
    <scope>NUCLEOTIDE SEQUENCE [LARGE SCALE GENOMIC DNA]</scope>
    <source>
        <strain evidence="9">cv. Red5</strain>
    </source>
</reference>
<keyword evidence="3 5" id="KW-0808">Transferase</keyword>
<dbReference type="Pfam" id="PF00201">
    <property type="entry name" value="UDPGT"/>
    <property type="match status" value="1"/>
</dbReference>
<sequence>MASEEKVHKAHVLVLPYPAQGHINPMLQFSKRLVARGLRATLATTVHLAATTLLHPSAAAIAVETISDGFDHGGYAQAKSPEDYLAQFRTTGAQTLTQLITRLNSSGPRVDALIYDGFLPWALDVAQQFGLVGAIFFTQSCAVNNIYYHAYEGLIRLPLSEGRPVLVPGLPPLEPWETPSFVSDYGSYPGFYEMVVNQFSNIEKVDWVLFNSFYELEEEVVDWMAQKWKVRTIGPTLPSMYMDKQLQDDTDYGISLFKPETTSCLNWLSTKPTKSVIYVSFGSMAELETEQVEEIAWALNETTYNFLWIVRASEKSKLPENFLECPNEKGLVVTWSPQLEVLSHESVGCFVTHCGFNSVLEAVSLGVPVVGVPVWTDQGTNAKYVEDVWGVGVRARKGEGGIVRRGNLGKCINEVMRGQRAEEIKRNVVKWKSLAKEAIGEGGSSNKNIDEFVAGLG</sequence>
<dbReference type="AlphaFoldDB" id="A0A2R6QSQ0"/>
<dbReference type="InterPro" id="IPR002213">
    <property type="entry name" value="UDP_glucos_trans"/>
</dbReference>
<organism evidence="8 9">
    <name type="scientific">Actinidia chinensis var. chinensis</name>
    <name type="common">Chinese soft-hair kiwi</name>
    <dbReference type="NCBI Taxonomy" id="1590841"/>
    <lineage>
        <taxon>Eukaryota</taxon>
        <taxon>Viridiplantae</taxon>
        <taxon>Streptophyta</taxon>
        <taxon>Embryophyta</taxon>
        <taxon>Tracheophyta</taxon>
        <taxon>Spermatophyta</taxon>
        <taxon>Magnoliopsida</taxon>
        <taxon>eudicotyledons</taxon>
        <taxon>Gunneridae</taxon>
        <taxon>Pentapetalae</taxon>
        <taxon>asterids</taxon>
        <taxon>Ericales</taxon>
        <taxon>Actinidiaceae</taxon>
        <taxon>Actinidia</taxon>
    </lineage>
</organism>
<accession>A0A2R6QSQ0</accession>
<reference evidence="8 9" key="1">
    <citation type="submission" date="2017-07" db="EMBL/GenBank/DDBJ databases">
        <title>An improved, manually edited Actinidia chinensis var. chinensis (kiwifruit) genome highlights the challenges associated with draft genomes and gene prediction in plants.</title>
        <authorList>
            <person name="Pilkington S."/>
            <person name="Crowhurst R."/>
            <person name="Hilario E."/>
            <person name="Nardozza S."/>
            <person name="Fraser L."/>
            <person name="Peng Y."/>
            <person name="Gunaseelan K."/>
            <person name="Simpson R."/>
            <person name="Tahir J."/>
            <person name="Deroles S."/>
            <person name="Templeton K."/>
            <person name="Luo Z."/>
            <person name="Davy M."/>
            <person name="Cheng C."/>
            <person name="Mcneilage M."/>
            <person name="Scaglione D."/>
            <person name="Liu Y."/>
            <person name="Zhang Q."/>
            <person name="Datson P."/>
            <person name="De Silva N."/>
            <person name="Gardiner S."/>
            <person name="Bassett H."/>
            <person name="Chagne D."/>
            <person name="Mccallum J."/>
            <person name="Dzierzon H."/>
            <person name="Deng C."/>
            <person name="Wang Y.-Y."/>
            <person name="Barron N."/>
            <person name="Manako K."/>
            <person name="Bowen J."/>
            <person name="Foster T."/>
            <person name="Erridge Z."/>
            <person name="Tiffin H."/>
            <person name="Waite C."/>
            <person name="Davies K."/>
            <person name="Grierson E."/>
            <person name="Laing W."/>
            <person name="Kirk R."/>
            <person name="Chen X."/>
            <person name="Wood M."/>
            <person name="Montefiori M."/>
            <person name="Brummell D."/>
            <person name="Schwinn K."/>
            <person name="Catanach A."/>
            <person name="Fullerton C."/>
            <person name="Li D."/>
            <person name="Meiyalaghan S."/>
            <person name="Nieuwenhuizen N."/>
            <person name="Read N."/>
            <person name="Prakash R."/>
            <person name="Hunter D."/>
            <person name="Zhang H."/>
            <person name="Mckenzie M."/>
            <person name="Knabel M."/>
            <person name="Harris A."/>
            <person name="Allan A."/>
            <person name="Chen A."/>
            <person name="Janssen B."/>
            <person name="Plunkett B."/>
            <person name="Dwamena C."/>
            <person name="Voogd C."/>
            <person name="Leif D."/>
            <person name="Lafferty D."/>
            <person name="Souleyre E."/>
            <person name="Varkonyi-Gasic E."/>
            <person name="Gambi F."/>
            <person name="Hanley J."/>
            <person name="Yao J.-L."/>
            <person name="Cheung J."/>
            <person name="David K."/>
            <person name="Warren B."/>
            <person name="Marsh K."/>
            <person name="Snowden K."/>
            <person name="Lin-Wang K."/>
            <person name="Brian L."/>
            <person name="Martinez-Sanchez M."/>
            <person name="Wang M."/>
            <person name="Ileperuma N."/>
            <person name="Macnee N."/>
            <person name="Campin R."/>
            <person name="Mcatee P."/>
            <person name="Drummond R."/>
            <person name="Espley R."/>
            <person name="Ireland H."/>
            <person name="Wu R."/>
            <person name="Atkinson R."/>
            <person name="Karunairetnam S."/>
            <person name="Bulley S."/>
            <person name="Chunkath S."/>
            <person name="Hanley Z."/>
            <person name="Storey R."/>
            <person name="Thrimawithana A."/>
            <person name="Thomson S."/>
            <person name="David C."/>
            <person name="Testolin R."/>
        </authorList>
    </citation>
    <scope>NUCLEOTIDE SEQUENCE [LARGE SCALE GENOMIC DNA]</scope>
    <source>
        <strain evidence="9">cv. Red5</strain>
        <tissue evidence="8">Young leaf</tissue>
    </source>
</reference>
<dbReference type="OrthoDB" id="5835829at2759"/>
<dbReference type="GO" id="GO:0009813">
    <property type="term" value="P:flavonoid biosynthetic process"/>
    <property type="evidence" value="ECO:0007669"/>
    <property type="project" value="UniProtKB-KW"/>
</dbReference>
<dbReference type="Proteomes" id="UP000241394">
    <property type="component" value="Chromosome LG13"/>
</dbReference>
<evidence type="ECO:0000256" key="3">
    <source>
        <dbReference type="ARBA" id="ARBA00022679"/>
    </source>
</evidence>
<dbReference type="PANTHER" id="PTHR11926:SF1553">
    <property type="entry name" value="GLYCOSYLTRANSFERASE"/>
    <property type="match status" value="1"/>
</dbReference>
<evidence type="ECO:0000256" key="4">
    <source>
        <dbReference type="ARBA" id="ARBA00023241"/>
    </source>
</evidence>
<dbReference type="PROSITE" id="PS00375">
    <property type="entry name" value="UDPGT"/>
    <property type="match status" value="1"/>
</dbReference>
<dbReference type="STRING" id="1590841.A0A2R6QSQ0"/>
<dbReference type="SUPFAM" id="SSF53756">
    <property type="entry name" value="UDP-Glycosyltransferase/glycogen phosphorylase"/>
    <property type="match status" value="1"/>
</dbReference>
<dbReference type="Gene3D" id="3.40.50.2000">
    <property type="entry name" value="Glycogen Phosphorylase B"/>
    <property type="match status" value="2"/>
</dbReference>
<evidence type="ECO:0000259" key="7">
    <source>
        <dbReference type="Pfam" id="PF26168"/>
    </source>
</evidence>
<proteinExistence type="inferred from homology"/>
<dbReference type="CDD" id="cd03784">
    <property type="entry name" value="GT1_Gtf-like"/>
    <property type="match status" value="1"/>
</dbReference>
<keyword evidence="9" id="KW-1185">Reference proteome</keyword>
<dbReference type="FunFam" id="3.40.50.2000:FF:000019">
    <property type="entry name" value="Glycosyltransferase"/>
    <property type="match status" value="1"/>
</dbReference>
<evidence type="ECO:0000256" key="1">
    <source>
        <dbReference type="ARBA" id="ARBA00009995"/>
    </source>
</evidence>
<dbReference type="InParanoid" id="A0A2R6QSQ0"/>
<evidence type="ECO:0000313" key="8">
    <source>
        <dbReference type="EMBL" id="PSS14142.1"/>
    </source>
</evidence>
<evidence type="ECO:0000256" key="2">
    <source>
        <dbReference type="ARBA" id="ARBA00022676"/>
    </source>
</evidence>
<comment type="caution">
    <text evidence="8">The sequence shown here is derived from an EMBL/GenBank/DDBJ whole genome shotgun (WGS) entry which is preliminary data.</text>
</comment>
<dbReference type="EC" id="2.4.1.-" evidence="6"/>
<keyword evidence="2 5" id="KW-0328">Glycosyltransferase</keyword>
<keyword evidence="4" id="KW-0284">Flavonoid biosynthesis</keyword>
<protein>
    <recommendedName>
        <fullName evidence="6">Glycosyltransferase</fullName>
        <ecNumber evidence="6">2.4.1.-</ecNumber>
    </recommendedName>
</protein>